<keyword evidence="2" id="KW-0418">Kinase</keyword>
<dbReference type="GO" id="GO:0016301">
    <property type="term" value="F:kinase activity"/>
    <property type="evidence" value="ECO:0007669"/>
    <property type="project" value="UniProtKB-KW"/>
</dbReference>
<sequence>MTVDFTNALAKLEANQLPENWEWVRSSTMAKVAKYNGSEELYFKEFLPRSRMENIKAMIRGSRSERWIRQANIARKKGFDVPEVVASGTFGNKNGYLITASGPRKEVPDFLLRNDSTIDELQRQKWIVSFARYIGKMHKAGIVHGDLRPGNILMEPTEEGHFVMIDIERNSYYHKKIPMKQVKKNLVQLAKKLSFREFTAKDRITFFNIYNDAYGRFNKQEQKALAYDVINLVKKQDYWGGGGNVSSVADKRH</sequence>
<dbReference type="InterPro" id="IPR008266">
    <property type="entry name" value="Tyr_kinase_AS"/>
</dbReference>
<name>A0ABY6H131_9GAMM</name>
<dbReference type="InterPro" id="IPR011009">
    <property type="entry name" value="Kinase-like_dom_sf"/>
</dbReference>
<evidence type="ECO:0000313" key="3">
    <source>
        <dbReference type="Proteomes" id="UP001163255"/>
    </source>
</evidence>
<accession>A0ABY6H131</accession>
<reference evidence="2" key="1">
    <citation type="submission" date="2022-10" db="EMBL/GenBank/DDBJ databases">
        <title>Completed Genome Sequence of two octocoral isolated bacterium, Endozoicomonas euniceicola EF212T and Endozoicomonas gorgoniicola PS125T.</title>
        <authorList>
            <person name="Chiou Y.-J."/>
            <person name="Chen Y.-H."/>
        </authorList>
    </citation>
    <scope>NUCLEOTIDE SEQUENCE</scope>
    <source>
        <strain evidence="2">EF212</strain>
    </source>
</reference>
<dbReference type="SUPFAM" id="SSF56112">
    <property type="entry name" value="Protein kinase-like (PK-like)"/>
    <property type="match status" value="1"/>
</dbReference>
<dbReference type="RefSeq" id="WP_262600760.1">
    <property type="nucleotide sequence ID" value="NZ_CP103300.1"/>
</dbReference>
<dbReference type="InterPro" id="IPR000719">
    <property type="entry name" value="Prot_kinase_dom"/>
</dbReference>
<evidence type="ECO:0000313" key="2">
    <source>
        <dbReference type="EMBL" id="UYM17986.1"/>
    </source>
</evidence>
<feature type="domain" description="Protein kinase" evidence="1">
    <location>
        <begin position="1"/>
        <end position="253"/>
    </location>
</feature>
<protein>
    <submittedName>
        <fullName evidence="2">Lipopolysaccharide kinase InaA family protein</fullName>
    </submittedName>
</protein>
<keyword evidence="3" id="KW-1185">Reference proteome</keyword>
<dbReference type="PROSITE" id="PS00109">
    <property type="entry name" value="PROTEIN_KINASE_TYR"/>
    <property type="match status" value="1"/>
</dbReference>
<gene>
    <name evidence="2" type="ORF">NX720_08805</name>
</gene>
<dbReference type="PROSITE" id="PS50011">
    <property type="entry name" value="PROTEIN_KINASE_DOM"/>
    <property type="match status" value="1"/>
</dbReference>
<dbReference type="Proteomes" id="UP001163255">
    <property type="component" value="Chromosome"/>
</dbReference>
<keyword evidence="2" id="KW-0808">Transferase</keyword>
<dbReference type="Gene3D" id="1.10.510.10">
    <property type="entry name" value="Transferase(Phosphotransferase) domain 1"/>
    <property type="match status" value="1"/>
</dbReference>
<dbReference type="Pfam" id="PF06293">
    <property type="entry name" value="Kdo"/>
    <property type="match status" value="1"/>
</dbReference>
<organism evidence="2 3">
    <name type="scientific">Endozoicomonas euniceicola</name>
    <dbReference type="NCBI Taxonomy" id="1234143"/>
    <lineage>
        <taxon>Bacteria</taxon>
        <taxon>Pseudomonadati</taxon>
        <taxon>Pseudomonadota</taxon>
        <taxon>Gammaproteobacteria</taxon>
        <taxon>Oceanospirillales</taxon>
        <taxon>Endozoicomonadaceae</taxon>
        <taxon>Endozoicomonas</taxon>
    </lineage>
</organism>
<evidence type="ECO:0000259" key="1">
    <source>
        <dbReference type="PROSITE" id="PS50011"/>
    </source>
</evidence>
<proteinExistence type="predicted"/>
<dbReference type="EMBL" id="CP103300">
    <property type="protein sequence ID" value="UYM17986.1"/>
    <property type="molecule type" value="Genomic_DNA"/>
</dbReference>